<keyword evidence="6 10" id="KW-0812">Transmembrane</keyword>
<accession>A0ABV7ZUP9</accession>
<dbReference type="SUPFAM" id="SSF48452">
    <property type="entry name" value="TPR-like"/>
    <property type="match status" value="1"/>
</dbReference>
<evidence type="ECO:0000256" key="7">
    <source>
        <dbReference type="ARBA" id="ARBA00022989"/>
    </source>
</evidence>
<evidence type="ECO:0000256" key="3">
    <source>
        <dbReference type="ARBA" id="ARBA00004744"/>
    </source>
</evidence>
<dbReference type="InterPro" id="IPR011990">
    <property type="entry name" value="TPR-like_helical_dom_sf"/>
</dbReference>
<keyword evidence="13" id="KW-1185">Reference proteome</keyword>
<name>A0ABV7ZUP9_9GAMM</name>
<comment type="caution">
    <text evidence="12">The sequence shown here is derived from an EMBL/GenBank/DDBJ whole genome shotgun (WGS) entry which is preliminary data.</text>
</comment>
<dbReference type="InterPro" id="IPR005254">
    <property type="entry name" value="Heme_biosyn_assoc_TPR_pro"/>
</dbReference>
<evidence type="ECO:0000256" key="9">
    <source>
        <dbReference type="ARBA" id="ARBA00023244"/>
    </source>
</evidence>
<evidence type="ECO:0000256" key="10">
    <source>
        <dbReference type="SAM" id="Phobius"/>
    </source>
</evidence>
<evidence type="ECO:0000259" key="11">
    <source>
        <dbReference type="Pfam" id="PF07219"/>
    </source>
</evidence>
<protein>
    <submittedName>
        <fullName evidence="12">Heme biosynthesis HemY N-terminal domain-containing protein</fullName>
    </submittedName>
</protein>
<evidence type="ECO:0000256" key="6">
    <source>
        <dbReference type="ARBA" id="ARBA00022692"/>
    </source>
</evidence>
<evidence type="ECO:0000313" key="13">
    <source>
        <dbReference type="Proteomes" id="UP001595617"/>
    </source>
</evidence>
<dbReference type="RefSeq" id="WP_380694132.1">
    <property type="nucleotide sequence ID" value="NZ_JBHRYR010000002.1"/>
</dbReference>
<keyword evidence="5" id="KW-0997">Cell inner membrane</keyword>
<keyword evidence="9" id="KW-0627">Porphyrin biosynthesis</keyword>
<evidence type="ECO:0000313" key="12">
    <source>
        <dbReference type="EMBL" id="MFC3852222.1"/>
    </source>
</evidence>
<sequence length="393" mass="44981">MKMLRRVIIVLTVLLLGGGLGYLARQDAGYVLVAWGDHALEMSLWIALAGLLTIILAWLLVRQILRMFGRLRPDRARQGVKSLEKGIMYFLELKMLRSKRLLTQGERHSPLPWVNQLLLARIAQAEKDYSTVARWLDKATEENPQVELASGLLLTLSAYESKQFDLALAHSKRLSQKYPDNPFVLRLLRDVHVRLKDWDALLDLQPKLIKAGRKAVEPWQRQMIQGILETRPANAGARLQKWWQVLTPQQQASEELRYDYLRALVDLESPTVAKKALESALNKQWDSRLVVLYSQLDTPPRERLAQAERWFKNHETDAFGYLALGRLCLQEQLWGKAKDYFNAGLALTPLPELYWELAKLEEALGNLTESHRCLMALGEKVLQCPSLPLPAKP</sequence>
<evidence type="ECO:0000256" key="2">
    <source>
        <dbReference type="ARBA" id="ARBA00004429"/>
    </source>
</evidence>
<reference evidence="13" key="1">
    <citation type="journal article" date="2019" name="Int. J. Syst. Evol. Microbiol.">
        <title>The Global Catalogue of Microorganisms (GCM) 10K type strain sequencing project: providing services to taxonomists for standard genome sequencing and annotation.</title>
        <authorList>
            <consortium name="The Broad Institute Genomics Platform"/>
            <consortium name="The Broad Institute Genome Sequencing Center for Infectious Disease"/>
            <person name="Wu L."/>
            <person name="Ma J."/>
        </authorList>
    </citation>
    <scope>NUCLEOTIDE SEQUENCE [LARGE SCALE GENOMIC DNA]</scope>
    <source>
        <strain evidence="13">IBRC 10765</strain>
    </source>
</reference>
<dbReference type="NCBIfam" id="TIGR00540">
    <property type="entry name" value="TPR_hemY_coli"/>
    <property type="match status" value="1"/>
</dbReference>
<keyword evidence="7 10" id="KW-1133">Transmembrane helix</keyword>
<feature type="domain" description="HemY N-terminal" evidence="11">
    <location>
        <begin position="29"/>
        <end position="126"/>
    </location>
</feature>
<dbReference type="Gene3D" id="1.25.40.10">
    <property type="entry name" value="Tetratricopeptide repeat domain"/>
    <property type="match status" value="1"/>
</dbReference>
<dbReference type="Pfam" id="PF07219">
    <property type="entry name" value="HemY_N"/>
    <property type="match status" value="1"/>
</dbReference>
<comment type="subcellular location">
    <subcellularLocation>
        <location evidence="2">Cell inner membrane</location>
        <topology evidence="2">Multi-pass membrane protein</topology>
    </subcellularLocation>
</comment>
<dbReference type="EMBL" id="JBHRYR010000002">
    <property type="protein sequence ID" value="MFC3852222.1"/>
    <property type="molecule type" value="Genomic_DNA"/>
</dbReference>
<keyword evidence="8 10" id="KW-0472">Membrane</keyword>
<gene>
    <name evidence="12" type="ORF">ACFOOG_05175</name>
</gene>
<evidence type="ECO:0000256" key="8">
    <source>
        <dbReference type="ARBA" id="ARBA00023136"/>
    </source>
</evidence>
<dbReference type="InterPro" id="IPR010817">
    <property type="entry name" value="HemY_N"/>
</dbReference>
<keyword evidence="4" id="KW-1003">Cell membrane</keyword>
<evidence type="ECO:0000256" key="4">
    <source>
        <dbReference type="ARBA" id="ARBA00022475"/>
    </source>
</evidence>
<evidence type="ECO:0000256" key="1">
    <source>
        <dbReference type="ARBA" id="ARBA00002962"/>
    </source>
</evidence>
<organism evidence="12 13">
    <name type="scientific">Saccharospirillum mangrovi</name>
    <dbReference type="NCBI Taxonomy" id="2161747"/>
    <lineage>
        <taxon>Bacteria</taxon>
        <taxon>Pseudomonadati</taxon>
        <taxon>Pseudomonadota</taxon>
        <taxon>Gammaproteobacteria</taxon>
        <taxon>Oceanospirillales</taxon>
        <taxon>Saccharospirillaceae</taxon>
        <taxon>Saccharospirillum</taxon>
    </lineage>
</organism>
<proteinExistence type="predicted"/>
<comment type="function">
    <text evidence="1">Involved in a late step of protoheme IX synthesis.</text>
</comment>
<feature type="transmembrane region" description="Helical" evidence="10">
    <location>
        <begin position="42"/>
        <end position="61"/>
    </location>
</feature>
<comment type="pathway">
    <text evidence="3">Porphyrin-containing compound metabolism; protoheme biosynthesis.</text>
</comment>
<evidence type="ECO:0000256" key="5">
    <source>
        <dbReference type="ARBA" id="ARBA00022519"/>
    </source>
</evidence>
<dbReference type="Proteomes" id="UP001595617">
    <property type="component" value="Unassembled WGS sequence"/>
</dbReference>